<dbReference type="EMBL" id="CP080997">
    <property type="protein sequence ID" value="QZA06213.1"/>
    <property type="molecule type" value="Genomic_DNA"/>
</dbReference>
<dbReference type="Proteomes" id="UP000825008">
    <property type="component" value="Chromosome"/>
</dbReference>
<gene>
    <name evidence="2" type="ORF">K3U94_14265</name>
</gene>
<evidence type="ECO:0000313" key="2">
    <source>
        <dbReference type="EMBL" id="QZA06213.1"/>
    </source>
</evidence>
<organism evidence="2 3">
    <name type="scientific">Mycolicibacter heraklionensis</name>
    <dbReference type="NCBI Taxonomy" id="512402"/>
    <lineage>
        <taxon>Bacteria</taxon>
        <taxon>Bacillati</taxon>
        <taxon>Actinomycetota</taxon>
        <taxon>Actinomycetes</taxon>
        <taxon>Mycobacteriales</taxon>
        <taxon>Mycobacteriaceae</taxon>
        <taxon>Mycolicibacter</taxon>
    </lineage>
</organism>
<feature type="region of interest" description="Disordered" evidence="1">
    <location>
        <begin position="303"/>
        <end position="335"/>
    </location>
</feature>
<protein>
    <submittedName>
        <fullName evidence="2">Plasmid replication initiator protein</fullName>
    </submittedName>
</protein>
<evidence type="ECO:0000256" key="1">
    <source>
        <dbReference type="SAM" id="MobiDB-lite"/>
    </source>
</evidence>
<evidence type="ECO:0000313" key="3">
    <source>
        <dbReference type="Proteomes" id="UP000825008"/>
    </source>
</evidence>
<accession>A0A9X7ZG07</accession>
<proteinExistence type="predicted"/>
<sequence>MNVAAGVVGGPVIALPGLPTTIDPAPVITEMVRRASSPRFEAWWRRVESVGYCAHPIQLVGADISGGRHQVWTRCNNRRATVCPSCSDLYARDTWQLVHAGAAGGHHNVPIEVAARPQVFTTLTAPGYGAVHNATGTVCHLRPGGSGAKCRHGNTMHCNAIHAADDPVVGQPLCGDCYDYLGHVLFAWHLPELWRRFTIALRRAVATQLKAIGVSSKSVRVSFVKVVELQARAIPHIHALIRLDPPDDPATASGDHDNDGPAAACGGGEPRCIADHDGRWSSPITAGELAALIQHAARHVHIDAPADGSNNRNGNRNRYRNRNRNRNGDCGSDGARVVRFGTQIDSQPLTPETHTVTGDPVGAAISRLSPRRVAGYLAKYVTKSLHDFGITARRLSAEAIRDLEVSEHVRAILSTIAELAEHPGAAVAGIGRWLHTLGYRGHITTKSRHYSTTLGALRTTRATWTRQQVRQAITERNAPQPVDRATGTGRDTADVIDPDAVAWEFDQAGHTSAGDCVLVISAALRHITARITALTETRTRARTGRLWLAPPGAGDG</sequence>
<dbReference type="KEGG" id="mher:K3U94_14265"/>
<dbReference type="AlphaFoldDB" id="A0A9X7ZG07"/>
<feature type="region of interest" description="Disordered" evidence="1">
    <location>
        <begin position="245"/>
        <end position="268"/>
    </location>
</feature>
<name>A0A9X7ZG07_9MYCO</name>
<dbReference type="Pfam" id="PF20199">
    <property type="entry name" value="RepSA"/>
    <property type="match status" value="1"/>
</dbReference>
<dbReference type="InterPro" id="IPR046828">
    <property type="entry name" value="RepSA"/>
</dbReference>
<feature type="compositionally biased region" description="Basic residues" evidence="1">
    <location>
        <begin position="315"/>
        <end position="325"/>
    </location>
</feature>
<reference evidence="2" key="1">
    <citation type="submission" date="2021-08" db="EMBL/GenBank/DDBJ databases">
        <title>Whole genome sequencing of non-tuberculosis mycobacteria type-strains.</title>
        <authorList>
            <person name="Igarashi Y."/>
            <person name="Osugi A."/>
            <person name="Mitarai S."/>
        </authorList>
    </citation>
    <scope>NUCLEOTIDE SEQUENCE</scope>
    <source>
        <strain evidence="2">JCM 30995</strain>
    </source>
</reference>